<reference evidence="1 2" key="1">
    <citation type="submission" date="2020-02" db="EMBL/GenBank/DDBJ databases">
        <authorList>
            <person name="Kim M.K."/>
        </authorList>
    </citation>
    <scope>NUCLEOTIDE SEQUENCE [LARGE SCALE GENOMIC DNA]</scope>
    <source>
        <strain evidence="1 2">17J57-3</strain>
    </source>
</reference>
<comment type="caution">
    <text evidence="1">The sequence shown here is derived from an EMBL/GenBank/DDBJ whole genome shotgun (WGS) entry which is preliminary data.</text>
</comment>
<dbReference type="EMBL" id="JAAIVB010000069">
    <property type="protein sequence ID" value="NEX63418.1"/>
    <property type="molecule type" value="Genomic_DNA"/>
</dbReference>
<accession>A0A6B3SSH9</accession>
<sequence length="146" mass="16677">MFLFAEVSFPAQALQVAAIRMAVAEFDRYHVVLARPDSTMVTIEDCDDGRHLCYGFLKTLDAHKVPYDFKYLLWGQPSEQTDHIRFDKRGKRIVYETSIADDALGRFAESVLELIRQGKTQHATAMLEQQCAMTYLRTGNQPRMAA</sequence>
<evidence type="ECO:0000313" key="2">
    <source>
        <dbReference type="Proteomes" id="UP000482155"/>
    </source>
</evidence>
<gene>
    <name evidence="1" type="ORF">G3574_20260</name>
</gene>
<name>A0A6B3SSH9_9BURK</name>
<dbReference type="Proteomes" id="UP000482155">
    <property type="component" value="Unassembled WGS sequence"/>
</dbReference>
<keyword evidence="2" id="KW-1185">Reference proteome</keyword>
<proteinExistence type="predicted"/>
<dbReference type="RefSeq" id="WP_163967264.1">
    <property type="nucleotide sequence ID" value="NZ_JAAIVB010000069.1"/>
</dbReference>
<dbReference type="AlphaFoldDB" id="A0A6B3SSH9"/>
<organism evidence="1 2">
    <name type="scientific">Noviherbaspirillum galbum</name>
    <dbReference type="NCBI Taxonomy" id="2709383"/>
    <lineage>
        <taxon>Bacteria</taxon>
        <taxon>Pseudomonadati</taxon>
        <taxon>Pseudomonadota</taxon>
        <taxon>Betaproteobacteria</taxon>
        <taxon>Burkholderiales</taxon>
        <taxon>Oxalobacteraceae</taxon>
        <taxon>Noviherbaspirillum</taxon>
    </lineage>
</organism>
<evidence type="ECO:0000313" key="1">
    <source>
        <dbReference type="EMBL" id="NEX63418.1"/>
    </source>
</evidence>
<protein>
    <submittedName>
        <fullName evidence="1">Uncharacterized protein</fullName>
    </submittedName>
</protein>